<dbReference type="InterPro" id="IPR021744">
    <property type="entry name" value="CbiG_N"/>
</dbReference>
<protein>
    <submittedName>
        <fullName evidence="4">Cobalamin biosynthesis protein</fullName>
    </submittedName>
</protein>
<dbReference type="EMBL" id="JAUOPU010000005">
    <property type="protein sequence ID" value="MDO6542271.1"/>
    <property type="molecule type" value="Genomic_DNA"/>
</dbReference>
<evidence type="ECO:0000313" key="4">
    <source>
        <dbReference type="EMBL" id="MDO6542271.1"/>
    </source>
</evidence>
<dbReference type="InterPro" id="IPR036518">
    <property type="entry name" value="CobE/GbiG_C_sf"/>
</dbReference>
<feature type="domain" description="Cobalamin biosynthesis central region" evidence="3">
    <location>
        <begin position="141"/>
        <end position="229"/>
    </location>
</feature>
<dbReference type="GO" id="GO:0009236">
    <property type="term" value="P:cobalamin biosynthetic process"/>
    <property type="evidence" value="ECO:0007669"/>
    <property type="project" value="InterPro"/>
</dbReference>
<dbReference type="Pfam" id="PF01890">
    <property type="entry name" value="CbiG_C"/>
    <property type="match status" value="1"/>
</dbReference>
<dbReference type="CDD" id="cd02980">
    <property type="entry name" value="TRX_Fd_family"/>
    <property type="match status" value="1"/>
</dbReference>
<dbReference type="Gene3D" id="3.40.50.11220">
    <property type="match status" value="1"/>
</dbReference>
<dbReference type="PANTHER" id="PTHR37477">
    <property type="entry name" value="COBALT-PRECORRIN-5A HYDROLASE"/>
    <property type="match status" value="1"/>
</dbReference>
<dbReference type="Gene3D" id="3.30.420.180">
    <property type="entry name" value="CobE/GbiG C-terminal domain"/>
    <property type="match status" value="1"/>
</dbReference>
<evidence type="ECO:0000259" key="3">
    <source>
        <dbReference type="Pfam" id="PF11761"/>
    </source>
</evidence>
<dbReference type="InterPro" id="IPR052553">
    <property type="entry name" value="CbiG_hydrolase"/>
</dbReference>
<organism evidence="4 5">
    <name type="scientific">Photobacterium sanguinicancri</name>
    <dbReference type="NCBI Taxonomy" id="875932"/>
    <lineage>
        <taxon>Bacteria</taxon>
        <taxon>Pseudomonadati</taxon>
        <taxon>Pseudomonadota</taxon>
        <taxon>Gammaproteobacteria</taxon>
        <taxon>Vibrionales</taxon>
        <taxon>Vibrionaceae</taxon>
        <taxon>Photobacterium</taxon>
    </lineage>
</organism>
<evidence type="ECO:0000259" key="2">
    <source>
        <dbReference type="Pfam" id="PF11760"/>
    </source>
</evidence>
<feature type="domain" description="CobE/GbiG C-terminal" evidence="1">
    <location>
        <begin position="245"/>
        <end position="366"/>
    </location>
</feature>
<reference evidence="4" key="1">
    <citation type="submission" date="2023-07" db="EMBL/GenBank/DDBJ databases">
        <title>Genome content predicts the carbon catabolic preferences of heterotrophic bacteria.</title>
        <authorList>
            <person name="Gralka M."/>
        </authorList>
    </citation>
    <scope>NUCLEOTIDE SEQUENCE</scope>
    <source>
        <strain evidence="4">G2M05</strain>
    </source>
</reference>
<evidence type="ECO:0000259" key="1">
    <source>
        <dbReference type="Pfam" id="PF01890"/>
    </source>
</evidence>
<proteinExistence type="predicted"/>
<dbReference type="Pfam" id="PF11760">
    <property type="entry name" value="CbiG_N"/>
    <property type="match status" value="1"/>
</dbReference>
<gene>
    <name evidence="4" type="ORF">Q4568_06990</name>
</gene>
<dbReference type="SUPFAM" id="SSF159672">
    <property type="entry name" value="CbiG N-terminal domain-like"/>
    <property type="match status" value="1"/>
</dbReference>
<dbReference type="InterPro" id="IPR021745">
    <property type="entry name" value="CbiG_mid"/>
</dbReference>
<dbReference type="RefSeq" id="WP_303498758.1">
    <property type="nucleotide sequence ID" value="NZ_JAUOPU010000005.1"/>
</dbReference>
<comment type="caution">
    <text evidence="4">The sequence shown here is derived from an EMBL/GenBank/DDBJ whole genome shotgun (WGS) entry which is preliminary data.</text>
</comment>
<name>A0AAW7Y107_9GAMM</name>
<dbReference type="Pfam" id="PF11761">
    <property type="entry name" value="CbiG_mid"/>
    <property type="match status" value="1"/>
</dbReference>
<dbReference type="Gene3D" id="3.40.30.10">
    <property type="entry name" value="Glutaredoxin"/>
    <property type="match status" value="1"/>
</dbReference>
<dbReference type="InterPro" id="IPR002750">
    <property type="entry name" value="CobE/GbiG_C"/>
</dbReference>
<feature type="domain" description="Cobalamin synthesis G N-terminal" evidence="2">
    <location>
        <begin position="55"/>
        <end position="135"/>
    </location>
</feature>
<accession>A0AAW7Y107</accession>
<dbReference type="Proteomes" id="UP001170624">
    <property type="component" value="Unassembled WGS sequence"/>
</dbReference>
<dbReference type="SUPFAM" id="SSF52833">
    <property type="entry name" value="Thioredoxin-like"/>
    <property type="match status" value="1"/>
</dbReference>
<dbReference type="AlphaFoldDB" id="A0AAW7Y107"/>
<dbReference type="InterPro" id="IPR038029">
    <property type="entry name" value="GbiG_N_sf"/>
</dbReference>
<dbReference type="SUPFAM" id="SSF159664">
    <property type="entry name" value="CobE/GbiG C-terminal domain-like"/>
    <property type="match status" value="1"/>
</dbReference>
<dbReference type="PANTHER" id="PTHR37477:SF1">
    <property type="entry name" value="COBALT-PRECORRIN-5A HYDROLASE"/>
    <property type="match status" value="1"/>
</dbReference>
<evidence type="ECO:0000313" key="5">
    <source>
        <dbReference type="Proteomes" id="UP001170624"/>
    </source>
</evidence>
<dbReference type="InterPro" id="IPR036249">
    <property type="entry name" value="Thioredoxin-like_sf"/>
</dbReference>
<sequence length="543" mass="59992">MKIAIYAITLHGAKQAQRLAKTLPFVTVFVSDVGKELFQPNEAQAEHLTLPLSDFMAQRFSEYDHHICFFATGIVSRMIAPLMVDKRTDPGVICIDDHANFVIPMLSGHRGGANALACRVAELLAATPVVTTASDVAGSLSVDMLGAAFGWQLAPECEQAITSVSAAVVNEKPVLIVQRAGQQNWWREKRSMPANLICHPELAATQLTTISPEAWDGLVLICDQQMPEGYADWQNKCVLWRPKSLVLGIGCDRNTPAHVIQQGLQTFLDEHNLASESVAAFSSIALKADEAGIHAISYRQQTPFVTYEAPQLADVEGIENPSEFVKKITGVSSVAEAAALKKAGANRLLAPKWKYKQDGFNMTLACARIPADEAIAKKKWKNWLGENCHINAHGNEVVKGYQCKPKHVDLNRPMLYHRHHVLVCEGGRCAKEGSRNLAHHLRTYLKKLGLSEGENRIKISRTHCAGTCRNRAALVIYERLASHEPPINNGLWLRNIDALTEDDWQQLFLALKTRTPLQQVLDEGFFAPIEDAQIGKIVTENII</sequence>